<accession>A0AAW2NSX0</accession>
<organism evidence="1">
    <name type="scientific">Sesamum radiatum</name>
    <name type="common">Black benniseed</name>
    <dbReference type="NCBI Taxonomy" id="300843"/>
    <lineage>
        <taxon>Eukaryota</taxon>
        <taxon>Viridiplantae</taxon>
        <taxon>Streptophyta</taxon>
        <taxon>Embryophyta</taxon>
        <taxon>Tracheophyta</taxon>
        <taxon>Spermatophyta</taxon>
        <taxon>Magnoliopsida</taxon>
        <taxon>eudicotyledons</taxon>
        <taxon>Gunneridae</taxon>
        <taxon>Pentapetalae</taxon>
        <taxon>asterids</taxon>
        <taxon>lamiids</taxon>
        <taxon>Lamiales</taxon>
        <taxon>Pedaliaceae</taxon>
        <taxon>Sesamum</taxon>
    </lineage>
</organism>
<name>A0AAW2NSX0_SESRA</name>
<evidence type="ECO:0000313" key="1">
    <source>
        <dbReference type="EMBL" id="KAL0345591.1"/>
    </source>
</evidence>
<dbReference type="EMBL" id="JACGWJ010000019">
    <property type="protein sequence ID" value="KAL0345591.1"/>
    <property type="molecule type" value="Genomic_DNA"/>
</dbReference>
<reference evidence="1" key="2">
    <citation type="journal article" date="2024" name="Plant">
        <title>Genomic evolution and insights into agronomic trait innovations of Sesamum species.</title>
        <authorList>
            <person name="Miao H."/>
            <person name="Wang L."/>
            <person name="Qu L."/>
            <person name="Liu H."/>
            <person name="Sun Y."/>
            <person name="Le M."/>
            <person name="Wang Q."/>
            <person name="Wei S."/>
            <person name="Zheng Y."/>
            <person name="Lin W."/>
            <person name="Duan Y."/>
            <person name="Cao H."/>
            <person name="Xiong S."/>
            <person name="Wang X."/>
            <person name="Wei L."/>
            <person name="Li C."/>
            <person name="Ma Q."/>
            <person name="Ju M."/>
            <person name="Zhao R."/>
            <person name="Li G."/>
            <person name="Mu C."/>
            <person name="Tian Q."/>
            <person name="Mei H."/>
            <person name="Zhang T."/>
            <person name="Gao T."/>
            <person name="Zhang H."/>
        </authorList>
    </citation>
    <scope>NUCLEOTIDE SEQUENCE</scope>
    <source>
        <strain evidence="1">G02</strain>
    </source>
</reference>
<comment type="caution">
    <text evidence="1">The sequence shown here is derived from an EMBL/GenBank/DDBJ whole genome shotgun (WGS) entry which is preliminary data.</text>
</comment>
<protein>
    <submittedName>
        <fullName evidence="1">Uncharacterized protein</fullName>
    </submittedName>
</protein>
<dbReference type="AlphaFoldDB" id="A0AAW2NSX0"/>
<sequence>MVSIFNKQAWGFAKGFDQNCLDPSLDGNLEAFPDEDVPPPELDEFRALIKEVENLA</sequence>
<proteinExistence type="predicted"/>
<gene>
    <name evidence="1" type="ORF">Sradi_4390400</name>
</gene>
<reference evidence="1" key="1">
    <citation type="submission" date="2020-06" db="EMBL/GenBank/DDBJ databases">
        <authorList>
            <person name="Li T."/>
            <person name="Hu X."/>
            <person name="Zhang T."/>
            <person name="Song X."/>
            <person name="Zhang H."/>
            <person name="Dai N."/>
            <person name="Sheng W."/>
            <person name="Hou X."/>
            <person name="Wei L."/>
        </authorList>
    </citation>
    <scope>NUCLEOTIDE SEQUENCE</scope>
    <source>
        <strain evidence="1">G02</strain>
        <tissue evidence="1">Leaf</tissue>
    </source>
</reference>